<reference evidence="7" key="1">
    <citation type="submission" date="2016-10" db="EMBL/GenBank/DDBJ databases">
        <authorList>
            <person name="Varghese N."/>
            <person name="Submissions S."/>
        </authorList>
    </citation>
    <scope>NUCLEOTIDE SEQUENCE [LARGE SCALE GENOMIC DNA]</scope>
    <source>
        <strain evidence="7">DSM 16995</strain>
    </source>
</reference>
<dbReference type="AlphaFoldDB" id="A0A1G9HH54"/>
<organism evidence="6 7">
    <name type="scientific">Maridesulfovibrio ferrireducens</name>
    <dbReference type="NCBI Taxonomy" id="246191"/>
    <lineage>
        <taxon>Bacteria</taxon>
        <taxon>Pseudomonadati</taxon>
        <taxon>Thermodesulfobacteriota</taxon>
        <taxon>Desulfovibrionia</taxon>
        <taxon>Desulfovibrionales</taxon>
        <taxon>Desulfovibrionaceae</taxon>
        <taxon>Maridesulfovibrio</taxon>
    </lineage>
</organism>
<accession>A0A1G9HH54</accession>
<dbReference type="GO" id="GO:0016887">
    <property type="term" value="F:ATP hydrolysis activity"/>
    <property type="evidence" value="ECO:0007669"/>
    <property type="project" value="InterPro"/>
</dbReference>
<evidence type="ECO:0000256" key="4">
    <source>
        <dbReference type="ARBA" id="ARBA00022840"/>
    </source>
</evidence>
<feature type="domain" description="ABC transporter" evidence="5">
    <location>
        <begin position="269"/>
        <end position="511"/>
    </location>
</feature>
<dbReference type="Gene3D" id="3.40.50.300">
    <property type="entry name" value="P-loop containing nucleotide triphosphate hydrolases"/>
    <property type="match status" value="2"/>
</dbReference>
<sequence length="513" mass="56974">MNGQQDLTRPDSQKATGFADASPLISLKGLTKRFGKVVANDNISLDLYPGRIKALLGENGAGKSTLMSMLAGRFKPDEGYIEVDGVRADFTSSKDAIKAGIGMVYQHFMLVDTMTVAENVLLGQEGSFFVNPREMNDRVRKLAEDYELEIDPTARISDLSMGEKQRVEILKLLYRESRVLIFDEPTAVLTPREAFRLFEALWAMTRLGKSVVFISHKLEEVMAIADDVAILRRGKIDAEVPRDKITSKADLACRMVGKEILLEVNKEEVEIGDKVLEVKNMTGIGLRDISLDVHKGEIVAIVGVAGNGQQELVEGVSGLRKPPKDTIFIMNKPWRKFFAEMTWNNSMSYIPEDRLDLATARNLDLVDNLLLTTRQGFSAGPILQRDKAAKVAEALVKEYDVRPGRIQALAWQLSGGNLQKMVLARELYRQPHLIVAEQPTQGLDISATEEVWNKLLEARKMAGILLITGDLGEAIQLADRIAVMYCGQIMDEFHVSDTAKLDKIGLLMAGVRE</sequence>
<evidence type="ECO:0000259" key="5">
    <source>
        <dbReference type="PROSITE" id="PS50893"/>
    </source>
</evidence>
<dbReference type="PANTHER" id="PTHR43790:SF9">
    <property type="entry name" value="GALACTOFURANOSE TRANSPORTER ATP-BINDING PROTEIN YTFR"/>
    <property type="match status" value="1"/>
</dbReference>
<dbReference type="InterPro" id="IPR027417">
    <property type="entry name" value="P-loop_NTPase"/>
</dbReference>
<dbReference type="CDD" id="cd03215">
    <property type="entry name" value="ABC_Carb_Monos_II"/>
    <property type="match status" value="1"/>
</dbReference>
<proteinExistence type="predicted"/>
<dbReference type="STRING" id="246191.SAMN05660337_2161"/>
<dbReference type="Proteomes" id="UP000199053">
    <property type="component" value="Unassembled WGS sequence"/>
</dbReference>
<keyword evidence="1" id="KW-0813">Transport</keyword>
<dbReference type="EMBL" id="FNGA01000003">
    <property type="protein sequence ID" value="SDL12192.1"/>
    <property type="molecule type" value="Genomic_DNA"/>
</dbReference>
<dbReference type="PROSITE" id="PS50893">
    <property type="entry name" value="ABC_TRANSPORTER_2"/>
    <property type="match status" value="2"/>
</dbReference>
<evidence type="ECO:0000313" key="7">
    <source>
        <dbReference type="Proteomes" id="UP000199053"/>
    </source>
</evidence>
<keyword evidence="4 6" id="KW-0067">ATP-binding</keyword>
<dbReference type="InterPro" id="IPR017871">
    <property type="entry name" value="ABC_transporter-like_CS"/>
</dbReference>
<evidence type="ECO:0000256" key="3">
    <source>
        <dbReference type="ARBA" id="ARBA00022741"/>
    </source>
</evidence>
<dbReference type="CDD" id="cd03216">
    <property type="entry name" value="ABC_Carb_Monos_I"/>
    <property type="match status" value="1"/>
</dbReference>
<dbReference type="InterPro" id="IPR003593">
    <property type="entry name" value="AAA+_ATPase"/>
</dbReference>
<protein>
    <submittedName>
        <fullName evidence="6">Simple sugar transport system ATP-binding protein</fullName>
    </submittedName>
</protein>
<dbReference type="OrthoDB" id="9809450at2"/>
<evidence type="ECO:0000256" key="1">
    <source>
        <dbReference type="ARBA" id="ARBA00022448"/>
    </source>
</evidence>
<keyword evidence="3" id="KW-0547">Nucleotide-binding</keyword>
<dbReference type="SMART" id="SM00382">
    <property type="entry name" value="AAA"/>
    <property type="match status" value="1"/>
</dbReference>
<dbReference type="PANTHER" id="PTHR43790">
    <property type="entry name" value="CARBOHYDRATE TRANSPORT ATP-BINDING PROTEIN MG119-RELATED"/>
    <property type="match status" value="1"/>
</dbReference>
<dbReference type="GO" id="GO:0005524">
    <property type="term" value="F:ATP binding"/>
    <property type="evidence" value="ECO:0007669"/>
    <property type="project" value="UniProtKB-KW"/>
</dbReference>
<dbReference type="RefSeq" id="WP_092160970.1">
    <property type="nucleotide sequence ID" value="NZ_FNGA01000003.1"/>
</dbReference>
<dbReference type="SUPFAM" id="SSF52540">
    <property type="entry name" value="P-loop containing nucleoside triphosphate hydrolases"/>
    <property type="match status" value="2"/>
</dbReference>
<keyword evidence="6" id="KW-0762">Sugar transport</keyword>
<dbReference type="PROSITE" id="PS00211">
    <property type="entry name" value="ABC_TRANSPORTER_1"/>
    <property type="match status" value="1"/>
</dbReference>
<dbReference type="InterPro" id="IPR050107">
    <property type="entry name" value="ABC_carbohydrate_import_ATPase"/>
</dbReference>
<evidence type="ECO:0000256" key="2">
    <source>
        <dbReference type="ARBA" id="ARBA00022737"/>
    </source>
</evidence>
<name>A0A1G9HH54_9BACT</name>
<feature type="domain" description="ABC transporter" evidence="5">
    <location>
        <begin position="25"/>
        <end position="258"/>
    </location>
</feature>
<dbReference type="Pfam" id="PF00005">
    <property type="entry name" value="ABC_tran"/>
    <property type="match status" value="2"/>
</dbReference>
<evidence type="ECO:0000313" key="6">
    <source>
        <dbReference type="EMBL" id="SDL12192.1"/>
    </source>
</evidence>
<gene>
    <name evidence="6" type="ORF">SAMN05660337_2161</name>
</gene>
<keyword evidence="7" id="KW-1185">Reference proteome</keyword>
<dbReference type="InterPro" id="IPR003439">
    <property type="entry name" value="ABC_transporter-like_ATP-bd"/>
</dbReference>
<keyword evidence="2" id="KW-0677">Repeat</keyword>